<dbReference type="Proteomes" id="UP001517247">
    <property type="component" value="Unassembled WGS sequence"/>
</dbReference>
<protein>
    <submittedName>
        <fullName evidence="1">Uncharacterized protein</fullName>
    </submittedName>
</protein>
<reference evidence="1 2" key="1">
    <citation type="submission" date="2024-12" db="EMBL/GenBank/DDBJ databases">
        <authorList>
            <person name="Hu S."/>
        </authorList>
    </citation>
    <scope>NUCLEOTIDE SEQUENCE [LARGE SCALE GENOMIC DNA]</scope>
    <source>
        <strain evidence="1 2">THG-T11</strain>
    </source>
</reference>
<gene>
    <name evidence="1" type="ORF">E6A44_013375</name>
</gene>
<organism evidence="1 2">
    <name type="scientific">Pedobacter ureilyticus</name>
    <dbReference type="NCBI Taxonomy" id="1393051"/>
    <lineage>
        <taxon>Bacteria</taxon>
        <taxon>Pseudomonadati</taxon>
        <taxon>Bacteroidota</taxon>
        <taxon>Sphingobacteriia</taxon>
        <taxon>Sphingobacteriales</taxon>
        <taxon>Sphingobacteriaceae</taxon>
        <taxon>Pedobacter</taxon>
    </lineage>
</organism>
<evidence type="ECO:0000313" key="1">
    <source>
        <dbReference type="EMBL" id="MFN0256573.1"/>
    </source>
</evidence>
<sequence length="154" mass="17044">MKILITGGKTATALKLIKAFNDAEILLGDYGDMPKINTHNYSFAELGNWNEDILAHNLLTKCLDNGVDVLLPLYEAEIMALSKSMVLFDEFGLKVLLPGNPQLVQTKFKDWCIFDHGKLVYSSIDLQVDSSDGLNGAYSFFNENLALISISNPI</sequence>
<comment type="caution">
    <text evidence="1">The sequence shown here is derived from an EMBL/GenBank/DDBJ whole genome shotgun (WGS) entry which is preliminary data.</text>
</comment>
<dbReference type="Gene3D" id="3.40.50.20">
    <property type="match status" value="1"/>
</dbReference>
<dbReference type="EMBL" id="SSHJ02000007">
    <property type="protein sequence ID" value="MFN0256573.1"/>
    <property type="molecule type" value="Genomic_DNA"/>
</dbReference>
<evidence type="ECO:0000313" key="2">
    <source>
        <dbReference type="Proteomes" id="UP001517247"/>
    </source>
</evidence>
<dbReference type="RefSeq" id="WP_138723669.1">
    <property type="nucleotide sequence ID" value="NZ_SSHJ02000007.1"/>
</dbReference>
<keyword evidence="2" id="KW-1185">Reference proteome</keyword>
<proteinExistence type="predicted"/>
<accession>A0ABW9J7R5</accession>
<name>A0ABW9J7R5_9SPHI</name>